<proteinExistence type="predicted"/>
<keyword evidence="2" id="KW-1185">Reference proteome</keyword>
<evidence type="ECO:0000313" key="2">
    <source>
        <dbReference type="Proteomes" id="UP001177021"/>
    </source>
</evidence>
<accession>A0ACB0I864</accession>
<protein>
    <submittedName>
        <fullName evidence="1">Uncharacterized protein</fullName>
    </submittedName>
</protein>
<organism evidence="1 2">
    <name type="scientific">Trifolium pratense</name>
    <name type="common">Red clover</name>
    <dbReference type="NCBI Taxonomy" id="57577"/>
    <lineage>
        <taxon>Eukaryota</taxon>
        <taxon>Viridiplantae</taxon>
        <taxon>Streptophyta</taxon>
        <taxon>Embryophyta</taxon>
        <taxon>Tracheophyta</taxon>
        <taxon>Spermatophyta</taxon>
        <taxon>Magnoliopsida</taxon>
        <taxon>eudicotyledons</taxon>
        <taxon>Gunneridae</taxon>
        <taxon>Pentapetalae</taxon>
        <taxon>rosids</taxon>
        <taxon>fabids</taxon>
        <taxon>Fabales</taxon>
        <taxon>Fabaceae</taxon>
        <taxon>Papilionoideae</taxon>
        <taxon>50 kb inversion clade</taxon>
        <taxon>NPAAA clade</taxon>
        <taxon>Hologalegina</taxon>
        <taxon>IRL clade</taxon>
        <taxon>Trifolieae</taxon>
        <taxon>Trifolium</taxon>
    </lineage>
</organism>
<comment type="caution">
    <text evidence="1">The sequence shown here is derived from an EMBL/GenBank/DDBJ whole genome shotgun (WGS) entry which is preliminary data.</text>
</comment>
<reference evidence="1" key="1">
    <citation type="submission" date="2023-10" db="EMBL/GenBank/DDBJ databases">
        <authorList>
            <person name="Rodriguez Cubillos JULIANA M."/>
            <person name="De Vega J."/>
        </authorList>
    </citation>
    <scope>NUCLEOTIDE SEQUENCE</scope>
</reference>
<dbReference type="EMBL" id="CASHSV030000001">
    <property type="protein sequence ID" value="CAJ2628271.1"/>
    <property type="molecule type" value="Genomic_DNA"/>
</dbReference>
<name>A0ACB0I864_TRIPR</name>
<dbReference type="Proteomes" id="UP001177021">
    <property type="component" value="Unassembled WGS sequence"/>
</dbReference>
<sequence>MKRDMISDLPNTILLHIMSFMMIKDIVQTSILSKRWKNLWKCLMDLKLSTFDFNNARIFGECISGIVSSRSKGNYPLRSLDFHRHSPFQHKIFTDLITHAISRGLVILKVVVPTNLGLPNCVFISHSLTTLHISSSSYDYHRRARLPMYLDLPALTNLHLDNVKIETDHNGHAQPFSTCTKLKYLSIDKCYFIHIKSVPFDVKGILHIMNVTLTDLTIKDTSHTPSNYVIFAPNLISFEVNDSPFHASSFPWVKIEHSS</sequence>
<evidence type="ECO:0000313" key="1">
    <source>
        <dbReference type="EMBL" id="CAJ2628271.1"/>
    </source>
</evidence>
<gene>
    <name evidence="1" type="ORF">MILVUS5_LOCUS549</name>
</gene>